<evidence type="ECO:0000313" key="3">
    <source>
        <dbReference type="EMBL" id="KAJ3049565.1"/>
    </source>
</evidence>
<proteinExistence type="predicted"/>
<dbReference type="SUPFAM" id="SSF56300">
    <property type="entry name" value="Metallo-dependent phosphatases"/>
    <property type="match status" value="1"/>
</dbReference>
<reference evidence="3" key="1">
    <citation type="submission" date="2020-05" db="EMBL/GenBank/DDBJ databases">
        <title>Phylogenomic resolution of chytrid fungi.</title>
        <authorList>
            <person name="Stajich J.E."/>
            <person name="Amses K."/>
            <person name="Simmons R."/>
            <person name="Seto K."/>
            <person name="Myers J."/>
            <person name="Bonds A."/>
            <person name="Quandt C.A."/>
            <person name="Barry K."/>
            <person name="Liu P."/>
            <person name="Grigoriev I."/>
            <person name="Longcore J.E."/>
            <person name="James T.Y."/>
        </authorList>
    </citation>
    <scope>NUCLEOTIDE SEQUENCE</scope>
    <source>
        <strain evidence="3">JEL0318</strain>
    </source>
</reference>
<dbReference type="AlphaFoldDB" id="A0AAD5X4J9"/>
<dbReference type="InterPro" id="IPR018946">
    <property type="entry name" value="PhoD-like_MPP"/>
</dbReference>
<dbReference type="PANTHER" id="PTHR46689:SF1">
    <property type="entry name" value="PHOD-LIKE PHOSPHATASE DOMAIN-CONTAINING PROTEIN"/>
    <property type="match status" value="1"/>
</dbReference>
<dbReference type="PANTHER" id="PTHR46689">
    <property type="entry name" value="MEMBRANE PROTEIN, PUTATIVE-RELATED"/>
    <property type="match status" value="1"/>
</dbReference>
<gene>
    <name evidence="3" type="ORF">HK097_009451</name>
</gene>
<dbReference type="GO" id="GO:0016020">
    <property type="term" value="C:membrane"/>
    <property type="evidence" value="ECO:0007669"/>
    <property type="project" value="TreeGrafter"/>
</dbReference>
<name>A0AAD5X4J9_9FUNG</name>
<feature type="domain" description="PhoD-like phosphatase" evidence="2">
    <location>
        <begin position="140"/>
        <end position="603"/>
    </location>
</feature>
<organism evidence="3 4">
    <name type="scientific">Rhizophlyctis rosea</name>
    <dbReference type="NCBI Taxonomy" id="64517"/>
    <lineage>
        <taxon>Eukaryota</taxon>
        <taxon>Fungi</taxon>
        <taxon>Fungi incertae sedis</taxon>
        <taxon>Chytridiomycota</taxon>
        <taxon>Chytridiomycota incertae sedis</taxon>
        <taxon>Chytridiomycetes</taxon>
        <taxon>Rhizophlyctidales</taxon>
        <taxon>Rhizophlyctidaceae</taxon>
        <taxon>Rhizophlyctis</taxon>
    </lineage>
</organism>
<feature type="compositionally biased region" description="Low complexity" evidence="1">
    <location>
        <begin position="37"/>
        <end position="49"/>
    </location>
</feature>
<dbReference type="Pfam" id="PF19050">
    <property type="entry name" value="PhoD_2"/>
    <property type="match status" value="1"/>
</dbReference>
<dbReference type="InterPro" id="IPR038607">
    <property type="entry name" value="PhoD-like_sf"/>
</dbReference>
<evidence type="ECO:0000256" key="1">
    <source>
        <dbReference type="SAM" id="MobiDB-lite"/>
    </source>
</evidence>
<dbReference type="CDD" id="cd07389">
    <property type="entry name" value="MPP_PhoD"/>
    <property type="match status" value="1"/>
</dbReference>
<protein>
    <recommendedName>
        <fullName evidence="2">PhoD-like phosphatase domain-containing protein</fullName>
    </recommendedName>
</protein>
<comment type="caution">
    <text evidence="3">The sequence shown here is derived from an EMBL/GenBank/DDBJ whole genome shotgun (WGS) entry which is preliminary data.</text>
</comment>
<sequence length="631" mass="71976">MSFFGGGNQDRGIDDFIPGFSSTLNNIKSRFFGGGDEQPAPQQQHQQQADGDEDFDSLPNVDHLGPFLRFHDINLQRGTWHGSVLIVVKGRPNRLPVLRYDDNGRQKVARATELDTYEDNVFYRFDLEVALGDPNSGDKAVVYRINCHRAYTFYVPPAGTNSRVFAMSCNGFSSDVENPEEAGGFRPLWDDMMRRHRQRPYHVMLGGGDQLYMDPIFTTNEEIIAWLKMDDRETRVTAPFAESTRTSVTKFCFTTYANHFSNESLHEPFATIPYVFQWDDHDIFDGWGSYPPYLQDCQVFQGIYSVARRFYLLFQQHTTDRNRNRDEPHVWGANGSFSYLKHLGPQIAVLGVDTRSERTLKRIMSPENWDQTFDVINQRLAPSVKHLVVMLAVPIVWPRLELADQAMETIADFSKFAEEKLKVFSNVFGNLPNSGIGEAIGKTGLYKNVMGCFGEPELADDLCDHWTHDNHAEERRRLVHGFQQLAEERRVRVTFLSGDVHCCGAGWFRSKEIQDSRRDPRVMWQIVSSAIINVPPPGMVISMLHRNAHEYDLGDGVTIDEMIEAFKSGDVNGESLDDNTKVLPRRNYSTLEVVRDDTEYGAFALNAFIVAESVERVTDAKPYPIRIEPLL</sequence>
<dbReference type="Gene3D" id="3.60.21.70">
    <property type="entry name" value="PhoD-like phosphatase"/>
    <property type="match status" value="1"/>
</dbReference>
<dbReference type="InterPro" id="IPR029052">
    <property type="entry name" value="Metallo-depent_PP-like"/>
</dbReference>
<dbReference type="EMBL" id="JADGJD010000625">
    <property type="protein sequence ID" value="KAJ3049565.1"/>
    <property type="molecule type" value="Genomic_DNA"/>
</dbReference>
<accession>A0AAD5X4J9</accession>
<dbReference type="Proteomes" id="UP001212841">
    <property type="component" value="Unassembled WGS sequence"/>
</dbReference>
<feature type="region of interest" description="Disordered" evidence="1">
    <location>
        <begin position="31"/>
        <end position="56"/>
    </location>
</feature>
<keyword evidence="4" id="KW-1185">Reference proteome</keyword>
<evidence type="ECO:0000313" key="4">
    <source>
        <dbReference type="Proteomes" id="UP001212841"/>
    </source>
</evidence>
<dbReference type="InterPro" id="IPR043904">
    <property type="entry name" value="PhoD_2-like"/>
</dbReference>
<evidence type="ECO:0000259" key="2">
    <source>
        <dbReference type="Pfam" id="PF19050"/>
    </source>
</evidence>